<sequence>MKRLVNPLNVSRFLRGYDEAATQKGIKLSIGFDFQKYVSITKALPTKPPTYPTFRPDRSPIKPGEGYWMIGLDKNDEVALVQAARLFDLSHSNFAEHLESLKAFYADPATQAHPEDRCSCTAPSAKKINGKVAYHGDFWLRKDFRGQRMPEIMAAVLRGVSFSMWAPDFLVGLPERWLLSKGVLAQYGHLHCEPGGSMLHLVQEDIVADDLLAWLTGDELECLVNRQERSEVALCWGVSALHF</sequence>
<keyword evidence="2" id="KW-1185">Reference proteome</keyword>
<evidence type="ECO:0000313" key="2">
    <source>
        <dbReference type="Proteomes" id="UP000199184"/>
    </source>
</evidence>
<dbReference type="EMBL" id="FMAI01000043">
    <property type="protein sequence ID" value="SCB55512.1"/>
    <property type="molecule type" value="Genomic_DNA"/>
</dbReference>
<name>A0A1C3XTE2_9BRAD</name>
<protein>
    <submittedName>
        <fullName evidence="1">Uncharacterized protein</fullName>
    </submittedName>
</protein>
<accession>A0A1C3XTE2</accession>
<dbReference type="Proteomes" id="UP000199184">
    <property type="component" value="Unassembled WGS sequence"/>
</dbReference>
<organism evidence="1 2">
    <name type="scientific">Bradyrhizobium shewense</name>
    <dbReference type="NCBI Taxonomy" id="1761772"/>
    <lineage>
        <taxon>Bacteria</taxon>
        <taxon>Pseudomonadati</taxon>
        <taxon>Pseudomonadota</taxon>
        <taxon>Alphaproteobacteria</taxon>
        <taxon>Hyphomicrobiales</taxon>
        <taxon>Nitrobacteraceae</taxon>
        <taxon>Bradyrhizobium</taxon>
    </lineage>
</organism>
<dbReference type="RefSeq" id="WP_129591071.1">
    <property type="nucleotide sequence ID" value="NZ_FMAI01000043.1"/>
</dbReference>
<gene>
    <name evidence="1" type="ORF">GA0061098_104323</name>
</gene>
<reference evidence="2" key="1">
    <citation type="submission" date="2016-08" db="EMBL/GenBank/DDBJ databases">
        <authorList>
            <person name="Varghese N."/>
            <person name="Submissions Spin"/>
        </authorList>
    </citation>
    <scope>NUCLEOTIDE SEQUENCE [LARGE SCALE GENOMIC DNA]</scope>
    <source>
        <strain evidence="2">ERR11</strain>
    </source>
</reference>
<evidence type="ECO:0000313" key="1">
    <source>
        <dbReference type="EMBL" id="SCB55512.1"/>
    </source>
</evidence>
<proteinExistence type="predicted"/>
<dbReference type="AlphaFoldDB" id="A0A1C3XTE2"/>